<comment type="caution">
    <text evidence="1">The sequence shown here is derived from an EMBL/GenBank/DDBJ whole genome shotgun (WGS) entry which is preliminary data.</text>
</comment>
<proteinExistence type="predicted"/>
<dbReference type="Proteomes" id="UP001500460">
    <property type="component" value="Unassembled WGS sequence"/>
</dbReference>
<accession>A0ABN3J315</accession>
<evidence type="ECO:0008006" key="3">
    <source>
        <dbReference type="Google" id="ProtNLM"/>
    </source>
</evidence>
<reference evidence="1 2" key="1">
    <citation type="journal article" date="2019" name="Int. J. Syst. Evol. Microbiol.">
        <title>The Global Catalogue of Microorganisms (GCM) 10K type strain sequencing project: providing services to taxonomists for standard genome sequencing and annotation.</title>
        <authorList>
            <consortium name="The Broad Institute Genomics Platform"/>
            <consortium name="The Broad Institute Genome Sequencing Center for Infectious Disease"/>
            <person name="Wu L."/>
            <person name="Ma J."/>
        </authorList>
    </citation>
    <scope>NUCLEOTIDE SEQUENCE [LARGE SCALE GENOMIC DNA]</scope>
    <source>
        <strain evidence="1 2">JCM 6922</strain>
    </source>
</reference>
<evidence type="ECO:0000313" key="2">
    <source>
        <dbReference type="Proteomes" id="UP001500460"/>
    </source>
</evidence>
<protein>
    <recommendedName>
        <fullName evidence="3">YbjN domain-containing protein</fullName>
    </recommendedName>
</protein>
<organism evidence="1 2">
    <name type="scientific">Streptomyces glaucus</name>
    <dbReference type="NCBI Taxonomy" id="284029"/>
    <lineage>
        <taxon>Bacteria</taxon>
        <taxon>Bacillati</taxon>
        <taxon>Actinomycetota</taxon>
        <taxon>Actinomycetes</taxon>
        <taxon>Kitasatosporales</taxon>
        <taxon>Streptomycetaceae</taxon>
        <taxon>Streptomyces</taxon>
    </lineage>
</organism>
<name>A0ABN3J315_9ACTN</name>
<evidence type="ECO:0000313" key="1">
    <source>
        <dbReference type="EMBL" id="GAA2421033.1"/>
    </source>
</evidence>
<gene>
    <name evidence="1" type="ORF">GCM10010421_03010</name>
</gene>
<sequence length="140" mass="15455">MAGKVDKPQATAELESALRSLGAEDGAFIERWEGGAWVADWDGSVRGHDVHLFVMGADNHPEAVRLMLDDFTFENVRTEHLGELVRKVFTGDARVTRSRFPLLPRHLVLDIRVGPETYSASVSGNSVDDLSSWARRLAAP</sequence>
<dbReference type="EMBL" id="BAAATK010000002">
    <property type="protein sequence ID" value="GAA2421033.1"/>
    <property type="molecule type" value="Genomic_DNA"/>
</dbReference>
<dbReference type="RefSeq" id="WP_344599497.1">
    <property type="nucleotide sequence ID" value="NZ_BAAATK010000002.1"/>
</dbReference>
<keyword evidence="2" id="KW-1185">Reference proteome</keyword>